<reference evidence="1 2" key="1">
    <citation type="journal article" date="2021" name="Genome Biol. Evol.">
        <title>Complete Genome Sequencing of a Novel Gloeobacter Species from a Waterfall Cave in Mexico.</title>
        <authorList>
            <person name="Saw J.H."/>
            <person name="Cardona T."/>
            <person name="Montejano G."/>
        </authorList>
    </citation>
    <scope>NUCLEOTIDE SEQUENCE [LARGE SCALE GENOMIC DNA]</scope>
    <source>
        <strain evidence="1">MG652769</strain>
    </source>
</reference>
<protein>
    <submittedName>
        <fullName evidence="1">Type I-B CRISPR-associated protein Cas7/Cst2/DevR</fullName>
    </submittedName>
</protein>
<sequence>MKNLFATVLTYAAPSSNYRGESEENRTVLQKIAKQGKEYTVISPESMRNALREMLAAGGLPCNRRRLHDQDQLAVEFQEFPNATKFADDFLFGFMVADNDAIKKNKLLPAKRDSVLRMNLAVALVPYRFDATFHQSPLNAGKSPWKNASTSALLHREIAHTAYQYPFALSHTDCSQGQGSEWTLKLLEAIGQLNDVAGGHARSYYEMAPRSIVVRLTNSLVAGYDTYGFDDKGGFAELQRIHPDDLPGGEFWLGGEIVRNLDTAQRERLVAQGVHLYENPQRLLRDVGHAFLGTEVAVR</sequence>
<accession>A0ABY3PQP9</accession>
<dbReference type="RefSeq" id="WP_230843183.1">
    <property type="nucleotide sequence ID" value="NZ_CP063845.1"/>
</dbReference>
<dbReference type="Proteomes" id="UP001054846">
    <property type="component" value="Chromosome"/>
</dbReference>
<evidence type="ECO:0000313" key="1">
    <source>
        <dbReference type="EMBL" id="UFP95946.1"/>
    </source>
</evidence>
<name>A0ABY3PQP9_9CYAN</name>
<gene>
    <name evidence="1" type="ORF">ISF26_06930</name>
</gene>
<evidence type="ECO:0000313" key="2">
    <source>
        <dbReference type="Proteomes" id="UP001054846"/>
    </source>
</evidence>
<dbReference type="EMBL" id="CP063845">
    <property type="protein sequence ID" value="UFP95946.1"/>
    <property type="molecule type" value="Genomic_DNA"/>
</dbReference>
<keyword evidence="2" id="KW-1185">Reference proteome</keyword>
<proteinExistence type="predicted"/>
<organism evidence="1 2">
    <name type="scientific">Gloeobacter morelensis MG652769</name>
    <dbReference type="NCBI Taxonomy" id="2781736"/>
    <lineage>
        <taxon>Bacteria</taxon>
        <taxon>Bacillati</taxon>
        <taxon>Cyanobacteriota</taxon>
        <taxon>Cyanophyceae</taxon>
        <taxon>Gloeobacterales</taxon>
        <taxon>Gloeobacteraceae</taxon>
        <taxon>Gloeobacter</taxon>
        <taxon>Gloeobacter morelensis</taxon>
    </lineage>
</organism>